<dbReference type="InterPro" id="IPR036680">
    <property type="entry name" value="SPOR-like_sf"/>
</dbReference>
<dbReference type="GO" id="GO:0042834">
    <property type="term" value="F:peptidoglycan binding"/>
    <property type="evidence" value="ECO:0007669"/>
    <property type="project" value="InterPro"/>
</dbReference>
<feature type="region of interest" description="Disordered" evidence="1">
    <location>
        <begin position="1"/>
        <end position="56"/>
    </location>
</feature>
<dbReference type="Gene3D" id="3.30.70.1070">
    <property type="entry name" value="Sporulation related repeat"/>
    <property type="match status" value="1"/>
</dbReference>
<feature type="domain" description="SPOR" evidence="3">
    <location>
        <begin position="258"/>
        <end position="336"/>
    </location>
</feature>
<evidence type="ECO:0000313" key="5">
    <source>
        <dbReference type="Proteomes" id="UP000571084"/>
    </source>
</evidence>
<dbReference type="PANTHER" id="PTHR38687">
    <property type="entry name" value="CELL DIVISION PROTEIN DEDD-RELATED"/>
    <property type="match status" value="1"/>
</dbReference>
<feature type="transmembrane region" description="Helical" evidence="2">
    <location>
        <begin position="63"/>
        <end position="81"/>
    </location>
</feature>
<keyword evidence="5" id="KW-1185">Reference proteome</keyword>
<dbReference type="InterPro" id="IPR052521">
    <property type="entry name" value="Cell_div_SPOR-domain"/>
</dbReference>
<proteinExistence type="predicted"/>
<feature type="compositionally biased region" description="Polar residues" evidence="1">
    <location>
        <begin position="151"/>
        <end position="170"/>
    </location>
</feature>
<accession>A0A840RYF1</accession>
<dbReference type="GO" id="GO:0030428">
    <property type="term" value="C:cell septum"/>
    <property type="evidence" value="ECO:0007669"/>
    <property type="project" value="TreeGrafter"/>
</dbReference>
<dbReference type="Proteomes" id="UP000571084">
    <property type="component" value="Unassembled WGS sequence"/>
</dbReference>
<evidence type="ECO:0000259" key="3">
    <source>
        <dbReference type="PROSITE" id="PS51724"/>
    </source>
</evidence>
<evidence type="ECO:0000256" key="2">
    <source>
        <dbReference type="SAM" id="Phobius"/>
    </source>
</evidence>
<keyword evidence="2" id="KW-0472">Membrane</keyword>
<dbReference type="Pfam" id="PF05036">
    <property type="entry name" value="SPOR"/>
    <property type="match status" value="1"/>
</dbReference>
<dbReference type="GO" id="GO:0032506">
    <property type="term" value="P:cytokinetic process"/>
    <property type="evidence" value="ECO:0007669"/>
    <property type="project" value="TreeGrafter"/>
</dbReference>
<protein>
    <submittedName>
        <fullName evidence="4">DedD protein</fullName>
    </submittedName>
</protein>
<keyword evidence="2" id="KW-0812">Transmembrane</keyword>
<evidence type="ECO:0000256" key="1">
    <source>
        <dbReference type="SAM" id="MobiDB-lite"/>
    </source>
</evidence>
<reference evidence="4 5" key="1">
    <citation type="submission" date="2020-08" db="EMBL/GenBank/DDBJ databases">
        <title>Genomic Encyclopedia of Type Strains, Phase IV (KMG-IV): sequencing the most valuable type-strain genomes for metagenomic binning, comparative biology and taxonomic classification.</title>
        <authorList>
            <person name="Goeker M."/>
        </authorList>
    </citation>
    <scope>NUCLEOTIDE SEQUENCE [LARGE SCALE GENOMIC DNA]</scope>
    <source>
        <strain evidence="4 5">DSM 23240</strain>
    </source>
</reference>
<gene>
    <name evidence="4" type="ORF">HNR39_003758</name>
</gene>
<dbReference type="PROSITE" id="PS51724">
    <property type="entry name" value="SPOR"/>
    <property type="match status" value="1"/>
</dbReference>
<evidence type="ECO:0000313" key="4">
    <source>
        <dbReference type="EMBL" id="MBB5201896.1"/>
    </source>
</evidence>
<dbReference type="InterPro" id="IPR007730">
    <property type="entry name" value="SPOR-like_dom"/>
</dbReference>
<dbReference type="AlphaFoldDB" id="A0A840RYF1"/>
<comment type="caution">
    <text evidence="4">The sequence shown here is derived from an EMBL/GenBank/DDBJ whole genome shotgun (WGS) entry which is preliminary data.</text>
</comment>
<dbReference type="EMBL" id="JACHHQ010000009">
    <property type="protein sequence ID" value="MBB5201896.1"/>
    <property type="molecule type" value="Genomic_DNA"/>
</dbReference>
<feature type="compositionally biased region" description="Low complexity" evidence="1">
    <location>
        <begin position="110"/>
        <end position="129"/>
    </location>
</feature>
<keyword evidence="2" id="KW-1133">Transmembrane helix</keyword>
<dbReference type="PANTHER" id="PTHR38687:SF1">
    <property type="entry name" value="CELL DIVISION PROTEIN DEDD"/>
    <property type="match status" value="1"/>
</dbReference>
<sequence>MGFFSFFGKNKQKPVSEQSAYHSRAEEDSGALRANRKRKTSNNQSNDPEDPVLPEKKRARRRLVGAVALVLAVVIVLPMVLDSEPKPLPSDIAIQIPSREKPAEKPGEKPASTVAPASASSFASDSPHAISGLNKSGLDKQEEIIDPASTGEPNLSSPSDVVKNTASNATMPVENGVVAPPPEAVIAAEAKADPKTTAKAKVETKPKVAIKEERKPRPEPKSEVSAEDRPSVNDSEGDSARAAAILNGRTDSAAPAAEKKSGKFVIQIAALASQEKVDELQGKLTGAGIRSYTQKIKTSLGDRIRIRVGPFANKEDAEKARTKLAPLGLSGSLVPA</sequence>
<feature type="compositionally biased region" description="Basic and acidic residues" evidence="1">
    <location>
        <begin position="98"/>
        <end position="108"/>
    </location>
</feature>
<feature type="compositionally biased region" description="Basic and acidic residues" evidence="1">
    <location>
        <begin position="190"/>
        <end position="231"/>
    </location>
</feature>
<dbReference type="SUPFAM" id="SSF110997">
    <property type="entry name" value="Sporulation related repeat"/>
    <property type="match status" value="1"/>
</dbReference>
<dbReference type="RefSeq" id="WP_168054493.1">
    <property type="nucleotide sequence ID" value="NZ_JAAOZT010000005.1"/>
</dbReference>
<organism evidence="4 5">
    <name type="scientific">Glaciimonas immobilis</name>
    <dbReference type="NCBI Taxonomy" id="728004"/>
    <lineage>
        <taxon>Bacteria</taxon>
        <taxon>Pseudomonadati</taxon>
        <taxon>Pseudomonadota</taxon>
        <taxon>Betaproteobacteria</taxon>
        <taxon>Burkholderiales</taxon>
        <taxon>Oxalobacteraceae</taxon>
        <taxon>Glaciimonas</taxon>
    </lineage>
</organism>
<dbReference type="GO" id="GO:0032153">
    <property type="term" value="C:cell division site"/>
    <property type="evidence" value="ECO:0007669"/>
    <property type="project" value="TreeGrafter"/>
</dbReference>
<feature type="region of interest" description="Disordered" evidence="1">
    <location>
        <begin position="97"/>
        <end position="260"/>
    </location>
</feature>
<name>A0A840RYF1_9BURK</name>